<dbReference type="EMBL" id="JAAIYO010000016">
    <property type="protein sequence ID" value="MBE4753105.1"/>
    <property type="molecule type" value="Genomic_DNA"/>
</dbReference>
<proteinExistence type="predicted"/>
<comment type="caution">
    <text evidence="1">The sequence shown here is derived from an EMBL/GenBank/DDBJ whole genome shotgun (WGS) entry which is preliminary data.</text>
</comment>
<dbReference type="RefSeq" id="WP_193430263.1">
    <property type="nucleotide sequence ID" value="NZ_CBCSIP010000026.1"/>
</dbReference>
<dbReference type="SUPFAM" id="SSF50969">
    <property type="entry name" value="YVTN repeat-like/Quinoprotein amine dehydrogenase"/>
    <property type="match status" value="1"/>
</dbReference>
<sequence length="447" mass="49980">MPEDAGRPPAQTLLQDAALLDVDAQQRFLAAVARDGGTLVQELSTGTTWSVAPRAEFGDFSREGDVLVLQGPATNDVRALWVWKPGQTQAHEIGQHWSSVVVHEGTRRYLAFTEKTPDEAVAVRMVPFETCAAEACPVRTLFRIENDASYPVARIQAGDRFIWLTKKELVWRIDLESGEVKSMEHSATWLRFSPSRNRFAALTPGQHIRMYDTATEALLWETTAEASTWGFTFFVLDEDSVILNVNQTEEFGGFPEDRKSFHCSAQGCVQVAAAQCELEAGDSPRLLGCIRRNSPTLNYSYDSMLMRTPGVVLSQRADVFSDSYVSEDTETVVWLTGKPSEPGLKLEWEGVQPSQPLILPEPYYLRGGVFVENPRRFVYSVDKTLPDGDKERVLSAWDGQTVQELSRIDGIPGPFILRTQPDTLYMTVREFRGDGGTHPIVIQRFTP</sequence>
<name>A0ABR9PYV8_9BACT</name>
<organism evidence="1 2">
    <name type="scientific">Corallococcus soli</name>
    <dbReference type="NCBI Taxonomy" id="2710757"/>
    <lineage>
        <taxon>Bacteria</taxon>
        <taxon>Pseudomonadati</taxon>
        <taxon>Myxococcota</taxon>
        <taxon>Myxococcia</taxon>
        <taxon>Myxococcales</taxon>
        <taxon>Cystobacterineae</taxon>
        <taxon>Myxococcaceae</taxon>
        <taxon>Corallococcus</taxon>
    </lineage>
</organism>
<evidence type="ECO:0000313" key="2">
    <source>
        <dbReference type="Proteomes" id="UP001516472"/>
    </source>
</evidence>
<evidence type="ECO:0000313" key="1">
    <source>
        <dbReference type="EMBL" id="MBE4753105.1"/>
    </source>
</evidence>
<dbReference type="InterPro" id="IPR011044">
    <property type="entry name" value="Quino_amine_DH_bsu"/>
</dbReference>
<keyword evidence="2" id="KW-1185">Reference proteome</keyword>
<protein>
    <recommendedName>
        <fullName evidence="3">WD40 repeat domain-containing protein</fullName>
    </recommendedName>
</protein>
<dbReference type="Proteomes" id="UP001516472">
    <property type="component" value="Unassembled WGS sequence"/>
</dbReference>
<accession>A0ABR9PYV8</accession>
<evidence type="ECO:0008006" key="3">
    <source>
        <dbReference type="Google" id="ProtNLM"/>
    </source>
</evidence>
<reference evidence="1 2" key="1">
    <citation type="submission" date="2020-02" db="EMBL/GenBank/DDBJ databases">
        <authorList>
            <person name="Babadi Z.K."/>
            <person name="Risdian C."/>
            <person name="Ebrahimipour G.H."/>
            <person name="Wink J."/>
        </authorList>
    </citation>
    <scope>NUCLEOTIDE SEQUENCE [LARGE SCALE GENOMIC DNA]</scope>
    <source>
        <strain evidence="1 2">ZKHCc1 1396</strain>
    </source>
</reference>
<gene>
    <name evidence="1" type="ORF">G4177_33645</name>
</gene>